<dbReference type="InterPro" id="IPR019587">
    <property type="entry name" value="Polyketide_cyclase/dehydratase"/>
</dbReference>
<dbReference type="EMBL" id="JACHHW010000001">
    <property type="protein sequence ID" value="MBB5185836.1"/>
    <property type="molecule type" value="Genomic_DNA"/>
</dbReference>
<protein>
    <recommendedName>
        <fullName evidence="3">Polyketide cyclase</fullName>
    </recommendedName>
</protein>
<proteinExistence type="predicted"/>
<organism evidence="1 2">
    <name type="scientific">Zhongshania antarctica</name>
    <dbReference type="NCBI Taxonomy" id="641702"/>
    <lineage>
        <taxon>Bacteria</taxon>
        <taxon>Pseudomonadati</taxon>
        <taxon>Pseudomonadota</taxon>
        <taxon>Gammaproteobacteria</taxon>
        <taxon>Cellvibrionales</taxon>
        <taxon>Spongiibacteraceae</taxon>
        <taxon>Zhongshania</taxon>
    </lineage>
</organism>
<dbReference type="Pfam" id="PF10604">
    <property type="entry name" value="Polyketide_cyc2"/>
    <property type="match status" value="1"/>
</dbReference>
<dbReference type="CDD" id="cd07821">
    <property type="entry name" value="PYR_PYL_RCAR_like"/>
    <property type="match status" value="1"/>
</dbReference>
<dbReference type="Gene3D" id="3.30.530.20">
    <property type="match status" value="1"/>
</dbReference>
<evidence type="ECO:0000313" key="2">
    <source>
        <dbReference type="Proteomes" id="UP000536640"/>
    </source>
</evidence>
<evidence type="ECO:0000313" key="1">
    <source>
        <dbReference type="EMBL" id="MBB5185836.1"/>
    </source>
</evidence>
<dbReference type="AlphaFoldDB" id="A0A840QZU5"/>
<comment type="caution">
    <text evidence="1">The sequence shown here is derived from an EMBL/GenBank/DDBJ whole genome shotgun (WGS) entry which is preliminary data.</text>
</comment>
<dbReference type="RefSeq" id="WP_184460678.1">
    <property type="nucleotide sequence ID" value="NZ_JACHHW010000001.1"/>
</dbReference>
<dbReference type="InterPro" id="IPR023393">
    <property type="entry name" value="START-like_dom_sf"/>
</dbReference>
<evidence type="ECO:0008006" key="3">
    <source>
        <dbReference type="Google" id="ProtNLM"/>
    </source>
</evidence>
<name>A0A840QZU5_9GAMM</name>
<keyword evidence="2" id="KW-1185">Reference proteome</keyword>
<accession>A0A840QZU5</accession>
<dbReference type="Proteomes" id="UP000536640">
    <property type="component" value="Unassembled WGS sequence"/>
</dbReference>
<dbReference type="SUPFAM" id="SSF55961">
    <property type="entry name" value="Bet v1-like"/>
    <property type="match status" value="1"/>
</dbReference>
<reference evidence="1 2" key="1">
    <citation type="submission" date="2020-08" db="EMBL/GenBank/DDBJ databases">
        <title>Genomic Encyclopedia of Type Strains, Phase IV (KMG-IV): sequencing the most valuable type-strain genomes for metagenomic binning, comparative biology and taxonomic classification.</title>
        <authorList>
            <person name="Goeker M."/>
        </authorList>
    </citation>
    <scope>NUCLEOTIDE SEQUENCE [LARGE SCALE GENOMIC DNA]</scope>
    <source>
        <strain evidence="1 2">DSM 25701</strain>
    </source>
</reference>
<sequence length="172" mass="19811">MAKKYPCKTVDMTFFDTAPFRYVAEVVVRASAADVFSSFENADDWPRWAMPILNVEWTAPQPFGIGTTRTVTMVGNLVGYEEFIAWERGREMAFCFTHASEDNIESFAERYQVEELDNNSCKVKWTMAMRPKGFSRYFLPVFSPVMHLGVKLMLRKFAKLVEGRQCFGSPKK</sequence>
<gene>
    <name evidence="1" type="ORF">HNQ57_000095</name>
</gene>